<dbReference type="RefSeq" id="WP_282766215.1">
    <property type="nucleotide sequence ID" value="NZ_JASCTH010000037.1"/>
</dbReference>
<keyword evidence="2" id="KW-1185">Reference proteome</keyword>
<reference evidence="1 2" key="1">
    <citation type="submission" date="2023-05" db="EMBL/GenBank/DDBJ databases">
        <title>Actinoplanes sp. NEAU-A12 genome sequencing.</title>
        <authorList>
            <person name="Wang Z.-S."/>
        </authorList>
    </citation>
    <scope>NUCLEOTIDE SEQUENCE [LARGE SCALE GENOMIC DNA]</scope>
    <source>
        <strain evidence="1 2">NEAU-A12</strain>
    </source>
</reference>
<evidence type="ECO:0000313" key="2">
    <source>
        <dbReference type="Proteomes" id="UP001241758"/>
    </source>
</evidence>
<protein>
    <submittedName>
        <fullName evidence="1">Pyrophosphorylase</fullName>
    </submittedName>
</protein>
<dbReference type="Gene3D" id="1.10.287.1060">
    <property type="entry name" value="ESAT-6-like"/>
    <property type="match status" value="1"/>
</dbReference>
<name>A0ABT6WYW2_9ACTN</name>
<accession>A0ABT6WYW2</accession>
<organism evidence="1 2">
    <name type="scientific">Actinoplanes sandaracinus</name>
    <dbReference type="NCBI Taxonomy" id="3045177"/>
    <lineage>
        <taxon>Bacteria</taxon>
        <taxon>Bacillati</taxon>
        <taxon>Actinomycetota</taxon>
        <taxon>Actinomycetes</taxon>
        <taxon>Micromonosporales</taxon>
        <taxon>Micromonosporaceae</taxon>
        <taxon>Actinoplanes</taxon>
    </lineage>
</organism>
<proteinExistence type="predicted"/>
<sequence length="94" mass="10097">MATRVLSTEQAKTAISQMQAIISGGLAEQITKLDGQGQTLSDSNVWDGPLAEQFRGQIWPDTKKALDRAQEELGQLREQLNKISQNIMAAGGGG</sequence>
<comment type="caution">
    <text evidence="1">The sequence shown here is derived from an EMBL/GenBank/DDBJ whole genome shotgun (WGS) entry which is preliminary data.</text>
</comment>
<gene>
    <name evidence="1" type="ORF">QLQ12_40025</name>
</gene>
<evidence type="ECO:0000313" key="1">
    <source>
        <dbReference type="EMBL" id="MDI6104796.1"/>
    </source>
</evidence>
<dbReference type="EMBL" id="JASCTH010000037">
    <property type="protein sequence ID" value="MDI6104796.1"/>
    <property type="molecule type" value="Genomic_DNA"/>
</dbReference>
<dbReference type="Proteomes" id="UP001241758">
    <property type="component" value="Unassembled WGS sequence"/>
</dbReference>